<dbReference type="Pfam" id="PF00932">
    <property type="entry name" value="LTD"/>
    <property type="match status" value="2"/>
</dbReference>
<dbReference type="GO" id="GO:0005576">
    <property type="term" value="C:extracellular region"/>
    <property type="evidence" value="ECO:0007669"/>
    <property type="project" value="InterPro"/>
</dbReference>
<evidence type="ECO:0000313" key="5">
    <source>
        <dbReference type="EMBL" id="NNH03079.1"/>
    </source>
</evidence>
<gene>
    <name evidence="5" type="ORF">HLA99_04325</name>
</gene>
<evidence type="ECO:0000256" key="2">
    <source>
        <dbReference type="SAM" id="MobiDB-lite"/>
    </source>
</evidence>
<dbReference type="RefSeq" id="WP_167034723.1">
    <property type="nucleotide sequence ID" value="NZ_BAAANA010000002.1"/>
</dbReference>
<accession>A0A7Y2LZ71</accession>
<protein>
    <recommendedName>
        <fullName evidence="4">LTD domain-containing protein</fullName>
    </recommendedName>
</protein>
<dbReference type="Pfam" id="PF02839">
    <property type="entry name" value="CBM_5_12"/>
    <property type="match status" value="3"/>
</dbReference>
<feature type="signal peptide" evidence="3">
    <location>
        <begin position="1"/>
        <end position="31"/>
    </location>
</feature>
<dbReference type="Pfam" id="PF13449">
    <property type="entry name" value="Phytase-like"/>
    <property type="match status" value="1"/>
</dbReference>
<dbReference type="InterPro" id="IPR003610">
    <property type="entry name" value="CBM5/12"/>
</dbReference>
<evidence type="ECO:0000259" key="4">
    <source>
        <dbReference type="PROSITE" id="PS51841"/>
    </source>
</evidence>
<dbReference type="Gene3D" id="2.10.10.20">
    <property type="entry name" value="Carbohydrate-binding module superfamily 5/12"/>
    <property type="match status" value="3"/>
</dbReference>
<evidence type="ECO:0000256" key="3">
    <source>
        <dbReference type="SAM" id="SignalP"/>
    </source>
</evidence>
<proteinExistence type="predicted"/>
<dbReference type="PROSITE" id="PS51841">
    <property type="entry name" value="LTD"/>
    <property type="match status" value="2"/>
</dbReference>
<feature type="chain" id="PRO_5030748155" description="LTD domain-containing protein" evidence="3">
    <location>
        <begin position="32"/>
        <end position="896"/>
    </location>
</feature>
<dbReference type="SMART" id="SM00495">
    <property type="entry name" value="ChtBD3"/>
    <property type="match status" value="3"/>
</dbReference>
<keyword evidence="3" id="KW-0732">Signal</keyword>
<dbReference type="GO" id="GO:0005975">
    <property type="term" value="P:carbohydrate metabolic process"/>
    <property type="evidence" value="ECO:0007669"/>
    <property type="project" value="InterPro"/>
</dbReference>
<dbReference type="InterPro" id="IPR036573">
    <property type="entry name" value="CBM_sf_5/12"/>
</dbReference>
<feature type="domain" description="LTD" evidence="4">
    <location>
        <begin position="215"/>
        <end position="329"/>
    </location>
</feature>
<dbReference type="InterPro" id="IPR027372">
    <property type="entry name" value="Phytase-like_dom"/>
</dbReference>
<feature type="domain" description="LTD" evidence="4">
    <location>
        <begin position="26"/>
        <end position="151"/>
    </location>
</feature>
<organism evidence="5 6">
    <name type="scientific">Microbacterium ulmi</name>
    <dbReference type="NCBI Taxonomy" id="179095"/>
    <lineage>
        <taxon>Bacteria</taxon>
        <taxon>Bacillati</taxon>
        <taxon>Actinomycetota</taxon>
        <taxon>Actinomycetes</taxon>
        <taxon>Micrococcales</taxon>
        <taxon>Microbacteriaceae</taxon>
        <taxon>Microbacterium</taxon>
    </lineage>
</organism>
<dbReference type="CDD" id="cd12215">
    <property type="entry name" value="ChiC_BD"/>
    <property type="match status" value="3"/>
</dbReference>
<feature type="region of interest" description="Disordered" evidence="2">
    <location>
        <begin position="195"/>
        <end position="216"/>
    </location>
</feature>
<keyword evidence="1" id="KW-0378">Hydrolase</keyword>
<dbReference type="GO" id="GO:0004553">
    <property type="term" value="F:hydrolase activity, hydrolyzing O-glycosyl compounds"/>
    <property type="evidence" value="ECO:0007669"/>
    <property type="project" value="InterPro"/>
</dbReference>
<dbReference type="AlphaFoldDB" id="A0A7Y2LZ71"/>
<evidence type="ECO:0000256" key="1">
    <source>
        <dbReference type="ARBA" id="ARBA00022801"/>
    </source>
</evidence>
<dbReference type="SUPFAM" id="SSF51055">
    <property type="entry name" value="Carbohydrate binding domain"/>
    <property type="match status" value="3"/>
</dbReference>
<dbReference type="EMBL" id="JABEMB010000003">
    <property type="protein sequence ID" value="NNH03079.1"/>
    <property type="molecule type" value="Genomic_DNA"/>
</dbReference>
<comment type="caution">
    <text evidence="5">The sequence shown here is derived from an EMBL/GenBank/DDBJ whole genome shotgun (WGS) entry which is preliminary data.</text>
</comment>
<dbReference type="GO" id="GO:0030246">
    <property type="term" value="F:carbohydrate binding"/>
    <property type="evidence" value="ECO:0007669"/>
    <property type="project" value="InterPro"/>
</dbReference>
<reference evidence="5 6" key="1">
    <citation type="submission" date="2020-05" db="EMBL/GenBank/DDBJ databases">
        <title>MicrobeNet Type strains.</title>
        <authorList>
            <person name="Nicholson A.C."/>
        </authorList>
    </citation>
    <scope>NUCLEOTIDE SEQUENCE [LARGE SCALE GENOMIC DNA]</scope>
    <source>
        <strain evidence="5 6">JCM 14282</strain>
    </source>
</reference>
<name>A0A7Y2LZ71_9MICO</name>
<dbReference type="Proteomes" id="UP000543598">
    <property type="component" value="Unassembled WGS sequence"/>
</dbReference>
<keyword evidence="6" id="KW-1185">Reference proteome</keyword>
<sequence length="896" mass="92067">MPLHISRSLATLAAAALAGALAVALPAAAHAETAAAVRITEWMYNPVSSSGEYIEITNLGATPVDLAGWSFDDDSAAPGTVPLGGLGILAVGESAIITESADAVFRSEWGLDASVKILAGNTVNLGRADEINIFDGPDAVADLVDRLAYDDQSAIATVRGPRTQGVAGIPKTGAALGANDASQWQLSVVGDAEGSWASTPGDIGSPGRSRFADEGGSGGPAWASIRINEVSSDNGSTPVGDAIELHNTGAADVSIDGWLQTDSGAASGATTFSARLPDGTATTVVPAHGYVYFASTKGLGSGGDAVKLYLPDGANGTAGTLVDSVEYTAGEAGSDEGNDFGAGAFARCPDGTGGFVSVSGKSFGASNALPCQTPLTNPADVPTPTLPCQPEAPDAAAALPGTALPPTAWPGSPAVTIADAQCAWTTSTGPEGRDVSGLVFDPSDANVMYAVKNKSWVFRLVKQGGLWVPDTSNGWGAGKQIFFPGSTDSATNQPDTEGLTIGPDGALYVTTERNNQANDIPLNSILRFDPGQSGTQLVATDEWNLTAEFPELHAGNRTEANLGFEGVTFVPDAYLTANGFVDQSTGTTYAPGAYPSHGTGLYFAALENDGRLYAYALDSDHAFHRVAVVDTGMGHVMDVQFDAGTQRIWALCDNTCGVTTTVLKVSSTGTIVPEAAYSRPAGLPVNNLEGFALAPDSTCVDGTREVLWSDDGIYGDGPGSATEGHALYSGRIDCDLGLGDQGVPKGPDAWDRTKVYDTGDRVSFGGKVFEALWWTSGETPGTSSSGAWAEIATAADGTAIWTSSRIFTTGDTVVHQGRTFTALWWTRGQTPGGVGGPWSEIVAPTIPGGIPAWSAATVYNGGEKVTYQGRTYQAQWYSAGSAPSPTAQYGPWKLIG</sequence>
<dbReference type="SUPFAM" id="SSF63829">
    <property type="entry name" value="Calcium-dependent phosphotriesterase"/>
    <property type="match status" value="1"/>
</dbReference>
<evidence type="ECO:0000313" key="6">
    <source>
        <dbReference type="Proteomes" id="UP000543598"/>
    </source>
</evidence>
<dbReference type="InterPro" id="IPR001322">
    <property type="entry name" value="Lamin_tail_dom"/>
</dbReference>